<sequence>MALAAIPAVVVLNTGQAAEASGLDDPVKKEIAMQIVSTAENSSLQWREQFDYIEDIGDGRGYTAGIIGFCSGTHDMLELVEYYTGKVPGNPLAKYLPALRAVDGSDSHEGLDPGFTTAWEQAAATPEFQAAQEHERDRVYFGPSVVQAKSDGLRVLGQFAYYDAIVMHGQSGFESIRAEARNDARTPAEGGNETQYLDAFLDARVVEMKKEAAHEDTSRVDTAQRVFLRNGNLDLNTPLAWAVYGEDFRIDTDPKPGPGPTDPPGAEALISRGRPATASSSEDSALTPGKAVDGVATTRWASAEGADPQWLRIDLGEGASVSRVELKWEAAYAKQYRLEISANGTDWTRLAAETAGNGGTDTWTGLSGKGRYLRVYGTARGTAWGYSLWEAEVYGSVGGTTPDPTDPPANGAFTVVGAGDIADQCNQSDPGCQHFKTAARAMAINPAFYITMGDNQYDDAHIEDFRNYYDKSWGQFKDKTHPVPGNHEAYDDWDNQDEVAYRQYFGDRATPQGKMWYSYDYGNWHFVALNSNRFDEREQLDWLKADLAKNSKKCVAAYFHHPLFSSGSHGNDPVSKPIWSMLQAAGTELVLSGHDHHYERFAPQRPDGQADPNGIVEVLGGMGGKDLYGQGDTVQKNSQKRIWDKFGVMQLDFTDTSFTSKFVGTDGTVLDTGPTYSCH</sequence>
<dbReference type="InterPro" id="IPR000421">
    <property type="entry name" value="FA58C"/>
</dbReference>
<dbReference type="SUPFAM" id="SSF56300">
    <property type="entry name" value="Metallo-dependent phosphatases"/>
    <property type="match status" value="1"/>
</dbReference>
<organism evidence="3 4">
    <name type="scientific">Streptomyces finlayi</name>
    <dbReference type="NCBI Taxonomy" id="67296"/>
    <lineage>
        <taxon>Bacteria</taxon>
        <taxon>Bacillati</taxon>
        <taxon>Actinomycetota</taxon>
        <taxon>Actinomycetes</taxon>
        <taxon>Kitasatosporales</taxon>
        <taxon>Streptomycetaceae</taxon>
        <taxon>Streptomyces</taxon>
    </lineage>
</organism>
<dbReference type="SUPFAM" id="SSF49785">
    <property type="entry name" value="Galactose-binding domain-like"/>
    <property type="match status" value="1"/>
</dbReference>
<dbReference type="AlphaFoldDB" id="A0A7G7BW42"/>
<dbReference type="Gene3D" id="1.20.141.10">
    <property type="entry name" value="Chitosanase, subunit A, domain 1"/>
    <property type="match status" value="1"/>
</dbReference>
<evidence type="ECO:0000259" key="2">
    <source>
        <dbReference type="PROSITE" id="PS50022"/>
    </source>
</evidence>
<proteinExistence type="predicted"/>
<dbReference type="KEGG" id="sfiy:F0344_33945"/>
<dbReference type="Pfam" id="PF01374">
    <property type="entry name" value="Glyco_hydro_46"/>
    <property type="match status" value="1"/>
</dbReference>
<dbReference type="PROSITE" id="PS50022">
    <property type="entry name" value="FA58C_3"/>
    <property type="match status" value="1"/>
</dbReference>
<dbReference type="Gene3D" id="3.60.21.10">
    <property type="match status" value="1"/>
</dbReference>
<protein>
    <submittedName>
        <fullName evidence="3">Alkaline phosphatase</fullName>
    </submittedName>
</protein>
<dbReference type="Pfam" id="PF00754">
    <property type="entry name" value="F5_F8_type_C"/>
    <property type="match status" value="1"/>
</dbReference>
<dbReference type="Gene3D" id="3.30.386.10">
    <property type="entry name" value="Chitosanase, subunit A, domain 2"/>
    <property type="match status" value="1"/>
</dbReference>
<keyword evidence="4" id="KW-1185">Reference proteome</keyword>
<dbReference type="SUPFAM" id="SSF53955">
    <property type="entry name" value="Lysozyme-like"/>
    <property type="match status" value="1"/>
</dbReference>
<name>A0A7G7BW42_9ACTN</name>
<gene>
    <name evidence="3" type="ORF">F0344_33945</name>
</gene>
<evidence type="ECO:0000256" key="1">
    <source>
        <dbReference type="SAM" id="MobiDB-lite"/>
    </source>
</evidence>
<evidence type="ECO:0000313" key="4">
    <source>
        <dbReference type="Proteomes" id="UP000515307"/>
    </source>
</evidence>
<dbReference type="Gene3D" id="2.60.120.260">
    <property type="entry name" value="Galactose-binding domain-like"/>
    <property type="match status" value="1"/>
</dbReference>
<dbReference type="InterPro" id="IPR008979">
    <property type="entry name" value="Galactose-bd-like_sf"/>
</dbReference>
<evidence type="ECO:0000313" key="3">
    <source>
        <dbReference type="EMBL" id="QNE79557.1"/>
    </source>
</evidence>
<dbReference type="Pfam" id="PF00149">
    <property type="entry name" value="Metallophos"/>
    <property type="match status" value="1"/>
</dbReference>
<dbReference type="GO" id="GO:0016977">
    <property type="term" value="F:chitosanase activity"/>
    <property type="evidence" value="ECO:0007669"/>
    <property type="project" value="InterPro"/>
</dbReference>
<dbReference type="InterPro" id="IPR023099">
    <property type="entry name" value="Glyco_hydro_46_N"/>
</dbReference>
<feature type="domain" description="F5/8 type C" evidence="2">
    <location>
        <begin position="261"/>
        <end position="396"/>
    </location>
</feature>
<dbReference type="PANTHER" id="PTHR43143">
    <property type="entry name" value="METALLOPHOSPHOESTERASE, CALCINEURIN SUPERFAMILY"/>
    <property type="match status" value="1"/>
</dbReference>
<dbReference type="GO" id="GO:0005576">
    <property type="term" value="C:extracellular region"/>
    <property type="evidence" value="ECO:0007669"/>
    <property type="project" value="InterPro"/>
</dbReference>
<dbReference type="InterPro" id="IPR029052">
    <property type="entry name" value="Metallo-depent_PP-like"/>
</dbReference>
<dbReference type="CDD" id="cd00978">
    <property type="entry name" value="chitosanase_GH46"/>
    <property type="match status" value="1"/>
</dbReference>
<dbReference type="InterPro" id="IPR023346">
    <property type="entry name" value="Lysozyme-like_dom_sf"/>
</dbReference>
<dbReference type="Proteomes" id="UP000515307">
    <property type="component" value="Chromosome"/>
</dbReference>
<dbReference type="InterPro" id="IPR051918">
    <property type="entry name" value="STPP_CPPED1"/>
</dbReference>
<reference evidence="4" key="1">
    <citation type="submission" date="2019-10" db="EMBL/GenBank/DDBJ databases">
        <title>Antimicrobial potential of Antarctic Bacteria.</title>
        <authorList>
            <person name="Benaud N."/>
            <person name="Edwards R.J."/>
            <person name="Ferrari B.C."/>
        </authorList>
    </citation>
    <scope>NUCLEOTIDE SEQUENCE [LARGE SCALE GENOMIC DNA]</scope>
    <source>
        <strain evidence="4">NBSH44</strain>
    </source>
</reference>
<dbReference type="EMBL" id="CP045702">
    <property type="protein sequence ID" value="QNE79557.1"/>
    <property type="molecule type" value="Genomic_DNA"/>
</dbReference>
<accession>A0A7G7BW42</accession>
<dbReference type="InterPro" id="IPR000400">
    <property type="entry name" value="Glyco_hydro_46"/>
</dbReference>
<dbReference type="GO" id="GO:0005975">
    <property type="term" value="P:carbohydrate metabolic process"/>
    <property type="evidence" value="ECO:0007669"/>
    <property type="project" value="InterPro"/>
</dbReference>
<dbReference type="PANTHER" id="PTHR43143:SF1">
    <property type="entry name" value="SERINE_THREONINE-PROTEIN PHOSPHATASE CPPED1"/>
    <property type="match status" value="1"/>
</dbReference>
<feature type="region of interest" description="Disordered" evidence="1">
    <location>
        <begin position="251"/>
        <end position="289"/>
    </location>
</feature>
<dbReference type="InterPro" id="IPR004843">
    <property type="entry name" value="Calcineurin-like_PHP"/>
</dbReference>